<keyword evidence="5" id="KW-0630">Potassium</keyword>
<dbReference type="PANTHER" id="PTHR32468">
    <property type="entry name" value="CATION/H + ANTIPORTER"/>
    <property type="match status" value="1"/>
</dbReference>
<name>A0ABC8STS6_9AQUA</name>
<dbReference type="PANTHER" id="PTHR32468:SF35">
    <property type="entry name" value="CATION_H+ EXCHANGER DOMAIN-CONTAINING PROTEIN"/>
    <property type="match status" value="1"/>
</dbReference>
<dbReference type="InterPro" id="IPR006153">
    <property type="entry name" value="Cation/H_exchanger_TM"/>
</dbReference>
<feature type="domain" description="Cation/H+ exchanger transmembrane" evidence="12">
    <location>
        <begin position="2"/>
        <end position="119"/>
    </location>
</feature>
<evidence type="ECO:0000256" key="8">
    <source>
        <dbReference type="ARBA" id="ARBA00023136"/>
    </source>
</evidence>
<feature type="transmembrane region" description="Helical" evidence="11">
    <location>
        <begin position="6"/>
        <end position="21"/>
    </location>
</feature>
<comment type="similarity">
    <text evidence="9">Belongs to the monovalent cation:proton antiporter 2 (CPA2) transporter (TC 2.A.37) family. CHX (TC 2.A.37.4) subfamily.</text>
</comment>
<organism evidence="14 16">
    <name type="scientific">Ilex paraguariensis</name>
    <name type="common">yerba mate</name>
    <dbReference type="NCBI Taxonomy" id="185542"/>
    <lineage>
        <taxon>Eukaryota</taxon>
        <taxon>Viridiplantae</taxon>
        <taxon>Streptophyta</taxon>
        <taxon>Embryophyta</taxon>
        <taxon>Tracheophyta</taxon>
        <taxon>Spermatophyta</taxon>
        <taxon>Magnoliopsida</taxon>
        <taxon>eudicotyledons</taxon>
        <taxon>Gunneridae</taxon>
        <taxon>Pentapetalae</taxon>
        <taxon>asterids</taxon>
        <taxon>campanulids</taxon>
        <taxon>Aquifoliales</taxon>
        <taxon>Aquifoliaceae</taxon>
        <taxon>Ilex</taxon>
    </lineage>
</organism>
<dbReference type="GO" id="GO:0016020">
    <property type="term" value="C:membrane"/>
    <property type="evidence" value="ECO:0007669"/>
    <property type="project" value="UniProtKB-SubCell"/>
</dbReference>
<keyword evidence="4 11" id="KW-0812">Transmembrane</keyword>
<gene>
    <name evidence="14" type="ORF">ILEXP_LOCUS29384</name>
    <name evidence="15" type="ORF">ILEXP_LOCUS43228</name>
</gene>
<evidence type="ECO:0000313" key="16">
    <source>
        <dbReference type="Proteomes" id="UP001642360"/>
    </source>
</evidence>
<feature type="transmembrane region" description="Helical" evidence="11">
    <location>
        <begin position="253"/>
        <end position="273"/>
    </location>
</feature>
<keyword evidence="7" id="KW-0406">Ion transport</keyword>
<evidence type="ECO:0000256" key="11">
    <source>
        <dbReference type="SAM" id="Phobius"/>
    </source>
</evidence>
<feature type="transmembrane region" description="Helical" evidence="11">
    <location>
        <begin position="101"/>
        <end position="128"/>
    </location>
</feature>
<dbReference type="Pfam" id="PF23256">
    <property type="entry name" value="CHX17_2nd"/>
    <property type="match status" value="1"/>
</dbReference>
<dbReference type="InterPro" id="IPR057291">
    <property type="entry name" value="CHX17_2nd"/>
</dbReference>
<dbReference type="Pfam" id="PF00999">
    <property type="entry name" value="Na_H_Exchanger"/>
    <property type="match status" value="2"/>
</dbReference>
<evidence type="ECO:0000256" key="6">
    <source>
        <dbReference type="ARBA" id="ARBA00022989"/>
    </source>
</evidence>
<dbReference type="Proteomes" id="UP001642360">
    <property type="component" value="Unassembled WGS sequence"/>
</dbReference>
<sequence length="634" mass="69181">MLETTASFGLMFFLFTVGVKMDPAMMVRPGRTAILLGVSAMFITMALTVPLSFVFKNYVPMDASLVKSFPLIAASQCLTPFPDIAYLLTELKIVNTDLGRLALSSAMFCDMLGISLTAVGFAALPVILQILKRKLEGEPVGESLISTIFVIVLITGFLSETIGQHYVLGSLVLGLVVPEGSPLGAELVSKLDYPISKVLYPTFLTVSGLKTNIFKIDLQSLWIVAFFALFSSLVKIGAMILPARYNNIPVRDAVVLGLMMNARGIVELVLYNLWLDAQILTDQEFALVVLSVIGTTAIRVTALRILVCIQNQDNVPSIVNLLEASNATKESPIAVIAVLLVKLVGRTTPILIAHQPQRTLESSTSRSSHIINALRHYELYNETCVTVQSFSAILHFETMHEDVCRVALDQNANIVIMPFHKNWTIDGSIGSINRAMQGLNLKVLDKAPCSVGILVDRGILCGSLSILNNQSVYNVAVIYIGGADDAESLCYGSRMVRHRHVTLTVIRFLLFGCHNARERKLDNDFISAIRQANTGNDRFVYQEEVVRDGVGLAASLDAWSECRELGIIGDMLASPDFGITASVLVVQQQKVGGKIINPTMKPVIHNQNTPRHGTSATLGSSNNRTWAISMDRTL</sequence>
<reference evidence="14 16" key="1">
    <citation type="submission" date="2024-02" db="EMBL/GenBank/DDBJ databases">
        <authorList>
            <person name="Vignale AGUSTIN F."/>
            <person name="Sosa J E."/>
            <person name="Modenutti C."/>
        </authorList>
    </citation>
    <scope>NUCLEOTIDE SEQUENCE [LARGE SCALE GENOMIC DNA]</scope>
</reference>
<protein>
    <recommendedName>
        <fullName evidence="17">Cation/H+ exchanger domain-containing protein</fullName>
    </recommendedName>
</protein>
<feature type="domain" description="Cation/H(+) antiporter central" evidence="13">
    <location>
        <begin position="337"/>
        <end position="459"/>
    </location>
</feature>
<evidence type="ECO:0000256" key="9">
    <source>
        <dbReference type="ARBA" id="ARBA00038341"/>
    </source>
</evidence>
<keyword evidence="8 11" id="KW-0472">Membrane</keyword>
<dbReference type="EMBL" id="CAUOFW020006169">
    <property type="protein sequence ID" value="CAK9173489.1"/>
    <property type="molecule type" value="Genomic_DNA"/>
</dbReference>
<feature type="transmembrane region" description="Helical" evidence="11">
    <location>
        <begin position="221"/>
        <end position="241"/>
    </location>
</feature>
<evidence type="ECO:0000256" key="7">
    <source>
        <dbReference type="ARBA" id="ARBA00023065"/>
    </source>
</evidence>
<evidence type="ECO:0008006" key="17">
    <source>
        <dbReference type="Google" id="ProtNLM"/>
    </source>
</evidence>
<evidence type="ECO:0000256" key="4">
    <source>
        <dbReference type="ARBA" id="ARBA00022692"/>
    </source>
</evidence>
<comment type="subcellular location">
    <subcellularLocation>
        <location evidence="1">Membrane</location>
        <topology evidence="1">Multi-pass membrane protein</topology>
    </subcellularLocation>
</comment>
<feature type="compositionally biased region" description="Polar residues" evidence="10">
    <location>
        <begin position="605"/>
        <end position="621"/>
    </location>
</feature>
<dbReference type="InterPro" id="IPR050794">
    <property type="entry name" value="CPA2_transporter"/>
</dbReference>
<evidence type="ECO:0000259" key="12">
    <source>
        <dbReference type="Pfam" id="PF00999"/>
    </source>
</evidence>
<feature type="region of interest" description="Disordered" evidence="10">
    <location>
        <begin position="602"/>
        <end position="621"/>
    </location>
</feature>
<keyword evidence="6 11" id="KW-1133">Transmembrane helix</keyword>
<accession>A0ABC8STS6</accession>
<dbReference type="AlphaFoldDB" id="A0ABC8STS6"/>
<evidence type="ECO:0000256" key="5">
    <source>
        <dbReference type="ARBA" id="ARBA00022958"/>
    </source>
</evidence>
<feature type="transmembrane region" description="Helical" evidence="11">
    <location>
        <begin position="140"/>
        <end position="158"/>
    </location>
</feature>
<evidence type="ECO:0000259" key="13">
    <source>
        <dbReference type="Pfam" id="PF23256"/>
    </source>
</evidence>
<feature type="transmembrane region" description="Helical" evidence="11">
    <location>
        <begin position="33"/>
        <end position="55"/>
    </location>
</feature>
<evidence type="ECO:0000256" key="10">
    <source>
        <dbReference type="SAM" id="MobiDB-lite"/>
    </source>
</evidence>
<keyword evidence="16" id="KW-1185">Reference proteome</keyword>
<dbReference type="EMBL" id="CAUOFW020003547">
    <property type="protein sequence ID" value="CAK9160612.1"/>
    <property type="molecule type" value="Genomic_DNA"/>
</dbReference>
<dbReference type="Gene3D" id="1.20.1530.20">
    <property type="match status" value="1"/>
</dbReference>
<evidence type="ECO:0000256" key="1">
    <source>
        <dbReference type="ARBA" id="ARBA00004141"/>
    </source>
</evidence>
<dbReference type="InterPro" id="IPR038770">
    <property type="entry name" value="Na+/solute_symporter_sf"/>
</dbReference>
<feature type="domain" description="Cation/H+ exchanger transmembrane" evidence="12">
    <location>
        <begin position="122"/>
        <end position="306"/>
    </location>
</feature>
<evidence type="ECO:0000313" key="14">
    <source>
        <dbReference type="EMBL" id="CAK9160612.1"/>
    </source>
</evidence>
<evidence type="ECO:0000256" key="3">
    <source>
        <dbReference type="ARBA" id="ARBA00022538"/>
    </source>
</evidence>
<evidence type="ECO:0000256" key="2">
    <source>
        <dbReference type="ARBA" id="ARBA00022448"/>
    </source>
</evidence>
<keyword evidence="3" id="KW-0633">Potassium transport</keyword>
<evidence type="ECO:0000313" key="15">
    <source>
        <dbReference type="EMBL" id="CAK9173489.1"/>
    </source>
</evidence>
<proteinExistence type="inferred from homology"/>
<keyword evidence="2" id="KW-0813">Transport</keyword>
<dbReference type="GO" id="GO:0006813">
    <property type="term" value="P:potassium ion transport"/>
    <property type="evidence" value="ECO:0007669"/>
    <property type="project" value="UniProtKB-KW"/>
</dbReference>
<comment type="caution">
    <text evidence="14">The sequence shown here is derived from an EMBL/GenBank/DDBJ whole genome shotgun (WGS) entry which is preliminary data.</text>
</comment>
<feature type="transmembrane region" description="Helical" evidence="11">
    <location>
        <begin position="285"/>
        <end position="307"/>
    </location>
</feature>